<gene>
    <name evidence="2" type="ORF">CU098_011978</name>
</gene>
<dbReference type="EMBL" id="PJQM01001464">
    <property type="protein sequence ID" value="RCI02272.1"/>
    <property type="molecule type" value="Genomic_DNA"/>
</dbReference>
<accession>A0A367KK95</accession>
<dbReference type="Proteomes" id="UP000253551">
    <property type="component" value="Unassembled WGS sequence"/>
</dbReference>
<keyword evidence="3" id="KW-1185">Reference proteome</keyword>
<reference evidence="2 3" key="1">
    <citation type="journal article" date="2018" name="G3 (Bethesda)">
        <title>Phylogenetic and Phylogenomic Definition of Rhizopus Species.</title>
        <authorList>
            <person name="Gryganskyi A.P."/>
            <person name="Golan J."/>
            <person name="Dolatabadi S."/>
            <person name="Mondo S."/>
            <person name="Robb S."/>
            <person name="Idnurm A."/>
            <person name="Muszewska A."/>
            <person name="Steczkiewicz K."/>
            <person name="Masonjones S."/>
            <person name="Liao H.L."/>
            <person name="Gajdeczka M.T."/>
            <person name="Anike F."/>
            <person name="Vuek A."/>
            <person name="Anishchenko I.M."/>
            <person name="Voigt K."/>
            <person name="de Hoog G.S."/>
            <person name="Smith M.E."/>
            <person name="Heitman J."/>
            <person name="Vilgalys R."/>
            <person name="Stajich J.E."/>
        </authorList>
    </citation>
    <scope>NUCLEOTIDE SEQUENCE [LARGE SCALE GENOMIC DNA]</scope>
    <source>
        <strain evidence="2 3">LSU 92-RS-03</strain>
    </source>
</reference>
<evidence type="ECO:0000313" key="3">
    <source>
        <dbReference type="Proteomes" id="UP000253551"/>
    </source>
</evidence>
<organism evidence="2 3">
    <name type="scientific">Rhizopus stolonifer</name>
    <name type="common">Rhizopus nigricans</name>
    <dbReference type="NCBI Taxonomy" id="4846"/>
    <lineage>
        <taxon>Eukaryota</taxon>
        <taxon>Fungi</taxon>
        <taxon>Fungi incertae sedis</taxon>
        <taxon>Mucoromycota</taxon>
        <taxon>Mucoromycotina</taxon>
        <taxon>Mucoromycetes</taxon>
        <taxon>Mucorales</taxon>
        <taxon>Mucorineae</taxon>
        <taxon>Rhizopodaceae</taxon>
        <taxon>Rhizopus</taxon>
    </lineage>
</organism>
<feature type="compositionally biased region" description="Basic and acidic residues" evidence="1">
    <location>
        <begin position="162"/>
        <end position="176"/>
    </location>
</feature>
<dbReference type="OrthoDB" id="2281444at2759"/>
<evidence type="ECO:0000256" key="1">
    <source>
        <dbReference type="SAM" id="MobiDB-lite"/>
    </source>
</evidence>
<dbReference type="AlphaFoldDB" id="A0A367KK95"/>
<evidence type="ECO:0000313" key="2">
    <source>
        <dbReference type="EMBL" id="RCI02272.1"/>
    </source>
</evidence>
<proteinExistence type="predicted"/>
<sequence>MALPVTEETVEVIEKREIIQEIISETSPEGTSPEIFQEETSELIEIRQEHNESTLHDSIFSESNASESFDQATEDRLFRGKSDYCLIQARKELIQGDYYIQKRHTNLGDTPYNTDPIIRSESNSFSDSGTVILLSQPSLGSFSACSELAEISELDNVFSIQEEHSQSLSPRDREEYSQSSSSEDREEELDHSHLEEEEGYSDNFPASL</sequence>
<protein>
    <submittedName>
        <fullName evidence="2">Uncharacterized protein</fullName>
    </submittedName>
</protein>
<name>A0A367KK95_RHIST</name>
<comment type="caution">
    <text evidence="2">The sequence shown here is derived from an EMBL/GenBank/DDBJ whole genome shotgun (WGS) entry which is preliminary data.</text>
</comment>
<feature type="region of interest" description="Disordered" evidence="1">
    <location>
        <begin position="162"/>
        <end position="208"/>
    </location>
</feature>